<name>A0A0E2YZA4_9GAMM</name>
<proteinExistence type="predicted"/>
<evidence type="ECO:0000313" key="1">
    <source>
        <dbReference type="EMBL" id="KFI18668.1"/>
    </source>
</evidence>
<dbReference type="Proteomes" id="UP000028839">
    <property type="component" value="Unassembled WGS sequence"/>
</dbReference>
<dbReference type="AlphaFoldDB" id="A0A0E2YZA4"/>
<sequence>MGYLVAAFPKQENAQQVQRDLMTGGYKEADCALYTCKEVIAEAGRNLEEHRGFFSRLSWSDEAVRIHLDTAEQGATFLLIYAPGDTDAERAMNVIRRGPFEFVHRYHRFTIEELK</sequence>
<evidence type="ECO:0000313" key="2">
    <source>
        <dbReference type="Proteomes" id="UP000028839"/>
    </source>
</evidence>
<dbReference type="EMBL" id="JPGN01000075">
    <property type="protein sequence ID" value="KFI18668.1"/>
    <property type="molecule type" value="Genomic_DNA"/>
</dbReference>
<accession>A0A0E2YZA4</accession>
<reference evidence="1 2" key="1">
    <citation type="submission" date="2014-07" db="EMBL/GenBank/DDBJ databases">
        <title>Comparative analysis of Nitrosococcus oceani genome inventories of strains from Pacific and Atlantic gyres.</title>
        <authorList>
            <person name="Lim C.K."/>
            <person name="Wang L."/>
            <person name="Sayavedra-Soto L.A."/>
            <person name="Klotz M.G."/>
        </authorList>
    </citation>
    <scope>NUCLEOTIDE SEQUENCE [LARGE SCALE GENOMIC DNA]</scope>
    <source>
        <strain evidence="1 2">C-27</strain>
    </source>
</reference>
<dbReference type="HOGENOM" id="CLU_154549_0_0_6"/>
<organism evidence="1 2">
    <name type="scientific">Nitrosococcus oceani C-27</name>
    <dbReference type="NCBI Taxonomy" id="314279"/>
    <lineage>
        <taxon>Bacteria</taxon>
        <taxon>Pseudomonadati</taxon>
        <taxon>Pseudomonadota</taxon>
        <taxon>Gammaproteobacteria</taxon>
        <taxon>Chromatiales</taxon>
        <taxon>Chromatiaceae</taxon>
        <taxon>Nitrosococcus</taxon>
    </lineage>
</organism>
<gene>
    <name evidence="1" type="ORF">IB75_12840</name>
</gene>
<comment type="caution">
    <text evidence="1">The sequence shown here is derived from an EMBL/GenBank/DDBJ whole genome shotgun (WGS) entry which is preliminary data.</text>
</comment>
<protein>
    <submittedName>
        <fullName evidence="1">Uncharacterized protein</fullName>
    </submittedName>
</protein>